<gene>
    <name evidence="1" type="ORF">TVY486_1115720</name>
</gene>
<proteinExistence type="predicted"/>
<protein>
    <submittedName>
        <fullName evidence="1">Uncharacterized protein</fullName>
    </submittedName>
</protein>
<organism evidence="1">
    <name type="scientific">Trypanosoma vivax (strain Y486)</name>
    <dbReference type="NCBI Taxonomy" id="1055687"/>
    <lineage>
        <taxon>Eukaryota</taxon>
        <taxon>Discoba</taxon>
        <taxon>Euglenozoa</taxon>
        <taxon>Kinetoplastea</taxon>
        <taxon>Metakinetoplastina</taxon>
        <taxon>Trypanosomatida</taxon>
        <taxon>Trypanosomatidae</taxon>
        <taxon>Trypanosoma</taxon>
        <taxon>Duttonella</taxon>
    </lineage>
</organism>
<sequence>MGARGKGMRVLSASEDAHHPLLSPLLSSTQPHSLPPSPPPPLSSSSTLNPTSYVCPPGTCHPGFTPVLLVSCVAEINISASCLTSCSYAQFLFFTFYLTPRLLSHLHHYHFKTFESIATRKSGNPQRSSKCGSWLLDAVPGINKISVKSKKEKNK</sequence>
<accession>G0U905</accession>
<evidence type="ECO:0000313" key="1">
    <source>
        <dbReference type="EMBL" id="CCC54088.1"/>
    </source>
</evidence>
<reference evidence="1" key="1">
    <citation type="journal article" date="2012" name="Proc. Natl. Acad. Sci. U.S.A.">
        <title>Antigenic diversity is generated by distinct evolutionary mechanisms in African trypanosome species.</title>
        <authorList>
            <person name="Jackson A.P."/>
            <person name="Berry A."/>
            <person name="Aslett M."/>
            <person name="Allison H.C."/>
            <person name="Burton P."/>
            <person name="Vavrova-Anderson J."/>
            <person name="Brown R."/>
            <person name="Browne H."/>
            <person name="Corton N."/>
            <person name="Hauser H."/>
            <person name="Gamble J."/>
            <person name="Gilderthorp R."/>
            <person name="Marcello L."/>
            <person name="McQuillan J."/>
            <person name="Otto T.D."/>
            <person name="Quail M.A."/>
            <person name="Sanders M.J."/>
            <person name="van Tonder A."/>
            <person name="Ginger M.L."/>
            <person name="Field M.C."/>
            <person name="Barry J.D."/>
            <person name="Hertz-Fowler C."/>
            <person name="Berriman M."/>
        </authorList>
    </citation>
    <scope>NUCLEOTIDE SEQUENCE</scope>
    <source>
        <strain evidence="1">Y486</strain>
    </source>
</reference>
<dbReference type="EMBL" id="HE573027">
    <property type="protein sequence ID" value="CCC54088.1"/>
    <property type="molecule type" value="Genomic_DNA"/>
</dbReference>
<dbReference type="AlphaFoldDB" id="G0U905"/>
<name>G0U905_TRYVY</name>